<keyword evidence="2 3" id="KW-0175">Coiled coil</keyword>
<dbReference type="GO" id="GO:0090435">
    <property type="term" value="P:protein localization to nuclear envelope"/>
    <property type="evidence" value="ECO:0007669"/>
    <property type="project" value="TreeGrafter"/>
</dbReference>
<accession>A0A448WZ27</accession>
<keyword evidence="6" id="KW-1185">Reference proteome</keyword>
<evidence type="ECO:0000259" key="4">
    <source>
        <dbReference type="Pfam" id="PF00038"/>
    </source>
</evidence>
<proteinExistence type="predicted"/>
<dbReference type="InterPro" id="IPR039008">
    <property type="entry name" value="IF_rod_dom"/>
</dbReference>
<protein>
    <recommendedName>
        <fullName evidence="4">IF rod domain-containing protein</fullName>
    </recommendedName>
</protein>
<dbReference type="GO" id="GO:0031507">
    <property type="term" value="P:heterochromatin formation"/>
    <property type="evidence" value="ECO:0007669"/>
    <property type="project" value="TreeGrafter"/>
</dbReference>
<evidence type="ECO:0000256" key="3">
    <source>
        <dbReference type="SAM" id="Coils"/>
    </source>
</evidence>
<comment type="caution">
    <text evidence="5">The sequence shown here is derived from an EMBL/GenBank/DDBJ whole genome shotgun (WGS) entry which is preliminary data.</text>
</comment>
<dbReference type="GO" id="GO:0051664">
    <property type="term" value="P:nuclear pore localization"/>
    <property type="evidence" value="ECO:0007669"/>
    <property type="project" value="TreeGrafter"/>
</dbReference>
<dbReference type="GO" id="GO:0005200">
    <property type="term" value="F:structural constituent of cytoskeleton"/>
    <property type="evidence" value="ECO:0007669"/>
    <property type="project" value="TreeGrafter"/>
</dbReference>
<dbReference type="AlphaFoldDB" id="A0A448WZ27"/>
<organism evidence="5 6">
    <name type="scientific">Protopolystoma xenopodis</name>
    <dbReference type="NCBI Taxonomy" id="117903"/>
    <lineage>
        <taxon>Eukaryota</taxon>
        <taxon>Metazoa</taxon>
        <taxon>Spiralia</taxon>
        <taxon>Lophotrochozoa</taxon>
        <taxon>Platyhelminthes</taxon>
        <taxon>Monogenea</taxon>
        <taxon>Polyopisthocotylea</taxon>
        <taxon>Polystomatidea</taxon>
        <taxon>Polystomatidae</taxon>
        <taxon>Protopolystoma</taxon>
    </lineage>
</organism>
<dbReference type="OrthoDB" id="2441647at2759"/>
<dbReference type="GO" id="GO:0005882">
    <property type="term" value="C:intermediate filament"/>
    <property type="evidence" value="ECO:0007669"/>
    <property type="project" value="UniProtKB-KW"/>
</dbReference>
<sequence>MISQDDETARRMSCQAEMQSLREELDFQRRKHDEEVRGLEEMVKDERDMPDRELWQDELARVIHDIQNNYDDRLEQSKQELESKMLLRVGRERKC</sequence>
<evidence type="ECO:0000256" key="2">
    <source>
        <dbReference type="ARBA" id="ARBA00023054"/>
    </source>
</evidence>
<dbReference type="GO" id="GO:0006998">
    <property type="term" value="P:nuclear envelope organization"/>
    <property type="evidence" value="ECO:0007669"/>
    <property type="project" value="TreeGrafter"/>
</dbReference>
<feature type="coiled-coil region" evidence="3">
    <location>
        <begin position="11"/>
        <end position="49"/>
    </location>
</feature>
<evidence type="ECO:0000256" key="1">
    <source>
        <dbReference type="ARBA" id="ARBA00022754"/>
    </source>
</evidence>
<dbReference type="Proteomes" id="UP000784294">
    <property type="component" value="Unassembled WGS sequence"/>
</dbReference>
<feature type="domain" description="IF rod" evidence="4">
    <location>
        <begin position="5"/>
        <end position="84"/>
    </location>
</feature>
<dbReference type="PANTHER" id="PTHR45721:SF12">
    <property type="entry name" value="INTERMEDIATE FILAMENT PROTEIN IFA-1"/>
    <property type="match status" value="1"/>
</dbReference>
<name>A0A448WZ27_9PLAT</name>
<reference evidence="5" key="1">
    <citation type="submission" date="2018-11" db="EMBL/GenBank/DDBJ databases">
        <authorList>
            <consortium name="Pathogen Informatics"/>
        </authorList>
    </citation>
    <scope>NUCLEOTIDE SEQUENCE</scope>
</reference>
<evidence type="ECO:0000313" key="5">
    <source>
        <dbReference type="EMBL" id="VEL23730.1"/>
    </source>
</evidence>
<keyword evidence="1" id="KW-0403">Intermediate filament</keyword>
<dbReference type="Gene3D" id="1.20.5.1160">
    <property type="entry name" value="Vasodilator-stimulated phosphoprotein"/>
    <property type="match status" value="1"/>
</dbReference>
<dbReference type="Pfam" id="PF00038">
    <property type="entry name" value="Filament"/>
    <property type="match status" value="1"/>
</dbReference>
<evidence type="ECO:0000313" key="6">
    <source>
        <dbReference type="Proteomes" id="UP000784294"/>
    </source>
</evidence>
<dbReference type="EMBL" id="CAAALY010063564">
    <property type="protein sequence ID" value="VEL23730.1"/>
    <property type="molecule type" value="Genomic_DNA"/>
</dbReference>
<dbReference type="GO" id="GO:0005652">
    <property type="term" value="C:nuclear lamina"/>
    <property type="evidence" value="ECO:0007669"/>
    <property type="project" value="TreeGrafter"/>
</dbReference>
<dbReference type="PANTHER" id="PTHR45721">
    <property type="entry name" value="LAMIN DM0-RELATED"/>
    <property type="match status" value="1"/>
</dbReference>
<gene>
    <name evidence="5" type="ORF">PXEA_LOCUS17170</name>
</gene>
<dbReference type="GO" id="GO:0007097">
    <property type="term" value="P:nuclear migration"/>
    <property type="evidence" value="ECO:0007669"/>
    <property type="project" value="TreeGrafter"/>
</dbReference>